<sequence>MVGVEVARRRFTVDEYYQMARAGILGEDDRIELIEGEIIEMVPIGTRHAACVRRLLHIFSTKIGDNALVDTQNPLRLGQNSEPQPDLMLLKPRDDYYASFHPRAEDVLLLVDVADTSVAYDHEVKVNFYAKFWINEVWLVNLQAQQVTACRLPSPSGYREVKEYGRGDHISPLAFPGLNIPVQDILPGESVF</sequence>
<feature type="domain" description="Putative restriction endonuclease" evidence="1">
    <location>
        <begin position="13"/>
        <end position="183"/>
    </location>
</feature>
<dbReference type="PANTHER" id="PTHR35400:SF1">
    <property type="entry name" value="SLR1083 PROTEIN"/>
    <property type="match status" value="1"/>
</dbReference>
<dbReference type="Pfam" id="PF05685">
    <property type="entry name" value="Uma2"/>
    <property type="match status" value="1"/>
</dbReference>
<dbReference type="Gene3D" id="3.90.1570.10">
    <property type="entry name" value="tt1808, chain A"/>
    <property type="match status" value="1"/>
</dbReference>
<dbReference type="AlphaFoldDB" id="A0AAC9MUC7"/>
<dbReference type="Proteomes" id="UP000322283">
    <property type="component" value="Unassembled WGS sequence"/>
</dbReference>
<evidence type="ECO:0000313" key="3">
    <source>
        <dbReference type="EMBL" id="TYL06938.1"/>
    </source>
</evidence>
<dbReference type="InterPro" id="IPR012296">
    <property type="entry name" value="Nuclease_put_TT1808"/>
</dbReference>
<reference evidence="2 4" key="1">
    <citation type="submission" date="2016-08" db="EMBL/GenBank/DDBJ databases">
        <title>Moorella thermoacetica DSM 103132.</title>
        <authorList>
            <person name="Jendresen C.B."/>
            <person name="Redl S.M."/>
            <person name="Jensen T.O."/>
            <person name="Nielsen A.T."/>
        </authorList>
    </citation>
    <scope>NUCLEOTIDE SEQUENCE [LARGE SCALE GENOMIC DNA]</scope>
    <source>
        <strain evidence="2 4">DSM 103132</strain>
    </source>
</reference>
<dbReference type="CDD" id="cd06260">
    <property type="entry name" value="DUF820-like"/>
    <property type="match status" value="1"/>
</dbReference>
<dbReference type="Proteomes" id="UP000094598">
    <property type="component" value="Chromosome"/>
</dbReference>
<gene>
    <name evidence="2" type="ORF">Maut_00943</name>
    <name evidence="3" type="ORF">MTAT_29800</name>
</gene>
<accession>A0AAC9MUC7</accession>
<name>A0AAC9MUC7_NEOTH</name>
<dbReference type="InterPro" id="IPR011335">
    <property type="entry name" value="Restrct_endonuc-II-like"/>
</dbReference>
<dbReference type="PANTHER" id="PTHR35400">
    <property type="entry name" value="SLR1083 PROTEIN"/>
    <property type="match status" value="1"/>
</dbReference>
<proteinExistence type="predicted"/>
<dbReference type="SUPFAM" id="SSF52980">
    <property type="entry name" value="Restriction endonuclease-like"/>
    <property type="match status" value="1"/>
</dbReference>
<evidence type="ECO:0000313" key="4">
    <source>
        <dbReference type="Proteomes" id="UP000094598"/>
    </source>
</evidence>
<keyword evidence="5" id="KW-1185">Reference proteome</keyword>
<dbReference type="RefSeq" id="WP_069588778.1">
    <property type="nucleotide sequence ID" value="NZ_CP017019.1"/>
</dbReference>
<dbReference type="EMBL" id="CP017019">
    <property type="protein sequence ID" value="AOQ23401.1"/>
    <property type="molecule type" value="Genomic_DNA"/>
</dbReference>
<protein>
    <recommendedName>
        <fullName evidence="1">Putative restriction endonuclease domain-containing protein</fullName>
    </recommendedName>
</protein>
<dbReference type="EMBL" id="VCDX01000023">
    <property type="protein sequence ID" value="TYL06938.1"/>
    <property type="molecule type" value="Genomic_DNA"/>
</dbReference>
<evidence type="ECO:0000313" key="2">
    <source>
        <dbReference type="EMBL" id="AOQ23401.1"/>
    </source>
</evidence>
<reference evidence="3 5" key="2">
    <citation type="submission" date="2019-05" db="EMBL/GenBank/DDBJ databases">
        <title>Genome sequence of Moorella thermoacetica ATCC 33924.</title>
        <authorList>
            <person name="Poehlein A."/>
            <person name="Bengelsdorf F.R."/>
            <person name="Duerre P."/>
            <person name="Daniel R."/>
        </authorList>
    </citation>
    <scope>NUCLEOTIDE SEQUENCE [LARGE SCALE GENOMIC DNA]</scope>
    <source>
        <strain evidence="3 5">ATCC 33924</strain>
    </source>
</reference>
<organism evidence="2 4">
    <name type="scientific">Neomoorella thermoacetica</name>
    <name type="common">Clostridium thermoaceticum</name>
    <dbReference type="NCBI Taxonomy" id="1525"/>
    <lineage>
        <taxon>Bacteria</taxon>
        <taxon>Bacillati</taxon>
        <taxon>Bacillota</taxon>
        <taxon>Clostridia</taxon>
        <taxon>Neomoorellales</taxon>
        <taxon>Neomoorellaceae</taxon>
        <taxon>Neomoorella</taxon>
    </lineage>
</organism>
<evidence type="ECO:0000313" key="5">
    <source>
        <dbReference type="Proteomes" id="UP000322283"/>
    </source>
</evidence>
<evidence type="ECO:0000259" key="1">
    <source>
        <dbReference type="Pfam" id="PF05685"/>
    </source>
</evidence>
<dbReference type="InterPro" id="IPR008538">
    <property type="entry name" value="Uma2"/>
</dbReference>